<dbReference type="GO" id="GO:0019843">
    <property type="term" value="F:rRNA binding"/>
    <property type="evidence" value="ECO:0007669"/>
    <property type="project" value="UniProtKB-UniRule"/>
</dbReference>
<dbReference type="AlphaFoldDB" id="A0A0K2SQZ4"/>
<dbReference type="InterPro" id="IPR036935">
    <property type="entry name" value="Ribosomal_bL9_N_sf"/>
</dbReference>
<dbReference type="Gene3D" id="3.40.5.10">
    <property type="entry name" value="Ribosomal protein L9, N-terminal domain"/>
    <property type="match status" value="1"/>
</dbReference>
<dbReference type="PATRIC" id="fig|1555112.3.peg.3659"/>
<evidence type="ECO:0000259" key="9">
    <source>
        <dbReference type="Pfam" id="PF01281"/>
    </source>
</evidence>
<evidence type="ECO:0000313" key="11">
    <source>
        <dbReference type="EMBL" id="BAS29432.1"/>
    </source>
</evidence>
<evidence type="ECO:0000256" key="4">
    <source>
        <dbReference type="ARBA" id="ARBA00022980"/>
    </source>
</evidence>
<dbReference type="Pfam" id="PF01281">
    <property type="entry name" value="Ribosomal_L9_N"/>
    <property type="match status" value="1"/>
</dbReference>
<dbReference type="InterPro" id="IPR009027">
    <property type="entry name" value="Ribosomal_bL9/RNase_H1_N"/>
</dbReference>
<feature type="region of interest" description="Disordered" evidence="8">
    <location>
        <begin position="150"/>
        <end position="180"/>
    </location>
</feature>
<dbReference type="Gene3D" id="3.10.430.100">
    <property type="entry name" value="Ribosomal protein L9, C-terminal domain"/>
    <property type="match status" value="1"/>
</dbReference>
<proteinExistence type="inferred from homology"/>
<evidence type="ECO:0000313" key="12">
    <source>
        <dbReference type="Proteomes" id="UP000065807"/>
    </source>
</evidence>
<dbReference type="KEGG" id="lpil:LIP_3624"/>
<dbReference type="FunFam" id="3.40.5.10:FF:000003">
    <property type="entry name" value="50S ribosomal protein L9"/>
    <property type="match status" value="1"/>
</dbReference>
<dbReference type="GO" id="GO:0005840">
    <property type="term" value="C:ribosome"/>
    <property type="evidence" value="ECO:0007669"/>
    <property type="project" value="UniProtKB-KW"/>
</dbReference>
<dbReference type="EMBL" id="AP014924">
    <property type="protein sequence ID" value="BAS29432.1"/>
    <property type="molecule type" value="Genomic_DNA"/>
</dbReference>
<reference evidence="12" key="1">
    <citation type="submission" date="2015-07" db="EMBL/GenBank/DDBJ databases">
        <title>Complete genome sequence and phylogenetic analysis of Limnochorda pilosa.</title>
        <authorList>
            <person name="Watanabe M."/>
            <person name="Kojima H."/>
            <person name="Fukui M."/>
        </authorList>
    </citation>
    <scope>NUCLEOTIDE SEQUENCE [LARGE SCALE GENOMIC DNA]</scope>
    <source>
        <strain evidence="12">HC45</strain>
    </source>
</reference>
<sequence length="180" mass="19184">MKVILKETVHGLGEKGDVVDVAPGHARNYLFPRGFAMEATRGNLKQVEHLQKVRAQERAREESQLRELAARIDGIEVSITARAGAGGKLFGSVTAQDLAQAIRDSAGEELDRRKIQLAEPIRTLGRREVVVRLAPGIEASVVVVVTAEGGQPPAEASGEPAAAEAAEPQEPEQEQAPAEA</sequence>
<dbReference type="HAMAP" id="MF_00503">
    <property type="entry name" value="Ribosomal_bL9"/>
    <property type="match status" value="1"/>
</dbReference>
<evidence type="ECO:0000259" key="10">
    <source>
        <dbReference type="Pfam" id="PF03948"/>
    </source>
</evidence>
<evidence type="ECO:0000256" key="3">
    <source>
        <dbReference type="ARBA" id="ARBA00022884"/>
    </source>
</evidence>
<accession>A0A0K2SQZ4</accession>
<evidence type="ECO:0000256" key="1">
    <source>
        <dbReference type="ARBA" id="ARBA00010605"/>
    </source>
</evidence>
<evidence type="ECO:0000256" key="7">
    <source>
        <dbReference type="HAMAP-Rule" id="MF_00503"/>
    </source>
</evidence>
<dbReference type="OrthoDB" id="9788336at2"/>
<evidence type="ECO:0000256" key="6">
    <source>
        <dbReference type="ARBA" id="ARBA00035292"/>
    </source>
</evidence>
<keyword evidence="12" id="KW-1185">Reference proteome</keyword>
<dbReference type="SUPFAM" id="SSF55658">
    <property type="entry name" value="L9 N-domain-like"/>
    <property type="match status" value="1"/>
</dbReference>
<dbReference type="PANTHER" id="PTHR21368">
    <property type="entry name" value="50S RIBOSOMAL PROTEIN L9"/>
    <property type="match status" value="1"/>
</dbReference>
<evidence type="ECO:0000256" key="8">
    <source>
        <dbReference type="SAM" id="MobiDB-lite"/>
    </source>
</evidence>
<keyword evidence="5 7" id="KW-0687">Ribonucleoprotein</keyword>
<keyword evidence="2 7" id="KW-0699">rRNA-binding</keyword>
<dbReference type="SUPFAM" id="SSF55653">
    <property type="entry name" value="Ribosomal protein L9 C-domain"/>
    <property type="match status" value="1"/>
</dbReference>
<name>A0A0K2SQZ4_LIMPI</name>
<reference evidence="12" key="2">
    <citation type="journal article" date="2016" name="Int. J. Syst. Evol. Microbiol.">
        <title>Complete genome sequence and cell structure of Limnochorda pilosa, a Gram-negative spore-former within the phylum Firmicutes.</title>
        <authorList>
            <person name="Watanabe M."/>
            <person name="Kojima H."/>
            <person name="Fukui M."/>
        </authorList>
    </citation>
    <scope>NUCLEOTIDE SEQUENCE [LARGE SCALE GENOMIC DNA]</scope>
    <source>
        <strain evidence="12">HC45</strain>
    </source>
</reference>
<keyword evidence="4 7" id="KW-0689">Ribosomal protein</keyword>
<feature type="domain" description="Large ribosomal subunit protein bL9 C-terminal" evidence="10">
    <location>
        <begin position="65"/>
        <end position="146"/>
    </location>
</feature>
<comment type="function">
    <text evidence="7">Binds to the 23S rRNA.</text>
</comment>
<comment type="similarity">
    <text evidence="1 7">Belongs to the bacterial ribosomal protein bL9 family.</text>
</comment>
<dbReference type="GO" id="GO:0003735">
    <property type="term" value="F:structural constituent of ribosome"/>
    <property type="evidence" value="ECO:0007669"/>
    <property type="project" value="InterPro"/>
</dbReference>
<dbReference type="NCBIfam" id="TIGR00158">
    <property type="entry name" value="L9"/>
    <property type="match status" value="1"/>
</dbReference>
<organism evidence="11 12">
    <name type="scientific">Limnochorda pilosa</name>
    <dbReference type="NCBI Taxonomy" id="1555112"/>
    <lineage>
        <taxon>Bacteria</taxon>
        <taxon>Bacillati</taxon>
        <taxon>Bacillota</taxon>
        <taxon>Limnochordia</taxon>
        <taxon>Limnochordales</taxon>
        <taxon>Limnochordaceae</taxon>
        <taxon>Limnochorda</taxon>
    </lineage>
</organism>
<dbReference type="RefSeq" id="WP_082726515.1">
    <property type="nucleotide sequence ID" value="NZ_AP014924.1"/>
</dbReference>
<dbReference type="InterPro" id="IPR020594">
    <property type="entry name" value="Ribosomal_bL9_bac/chp"/>
</dbReference>
<dbReference type="Pfam" id="PF03948">
    <property type="entry name" value="Ribosomal_L9_C"/>
    <property type="match status" value="1"/>
</dbReference>
<dbReference type="STRING" id="1555112.LIP_3624"/>
<protein>
    <recommendedName>
        <fullName evidence="6 7">Large ribosomal subunit protein bL9</fullName>
    </recommendedName>
</protein>
<feature type="compositionally biased region" description="Low complexity" evidence="8">
    <location>
        <begin position="150"/>
        <end position="166"/>
    </location>
</feature>
<keyword evidence="3 7" id="KW-0694">RNA-binding</keyword>
<dbReference type="GO" id="GO:1990904">
    <property type="term" value="C:ribonucleoprotein complex"/>
    <property type="evidence" value="ECO:0007669"/>
    <property type="project" value="UniProtKB-KW"/>
</dbReference>
<dbReference type="InterPro" id="IPR036791">
    <property type="entry name" value="Ribosomal_bL9_C_sf"/>
</dbReference>
<dbReference type="Proteomes" id="UP000065807">
    <property type="component" value="Chromosome"/>
</dbReference>
<dbReference type="InterPro" id="IPR020070">
    <property type="entry name" value="Ribosomal_bL9_N"/>
</dbReference>
<evidence type="ECO:0000256" key="2">
    <source>
        <dbReference type="ARBA" id="ARBA00022730"/>
    </source>
</evidence>
<dbReference type="InterPro" id="IPR020069">
    <property type="entry name" value="Ribosomal_bL9_C"/>
</dbReference>
<evidence type="ECO:0000256" key="5">
    <source>
        <dbReference type="ARBA" id="ARBA00023274"/>
    </source>
</evidence>
<dbReference type="InterPro" id="IPR000244">
    <property type="entry name" value="Ribosomal_bL9"/>
</dbReference>
<gene>
    <name evidence="7" type="primary">rplI</name>
    <name evidence="11" type="ORF">LIP_3624</name>
</gene>
<feature type="domain" description="Ribosomal protein L9" evidence="9">
    <location>
        <begin position="1"/>
        <end position="47"/>
    </location>
</feature>
<dbReference type="GO" id="GO:0006412">
    <property type="term" value="P:translation"/>
    <property type="evidence" value="ECO:0007669"/>
    <property type="project" value="UniProtKB-UniRule"/>
</dbReference>